<feature type="domain" description="Solute-binding protein family 3/N-terminal" evidence="3">
    <location>
        <begin position="22"/>
        <end position="243"/>
    </location>
</feature>
<keyword evidence="5" id="KW-1185">Reference proteome</keyword>
<sequence>MKLILCVLLSVFGVLPVYANDVVSVTAPPSIWARQQGRELTGPVVDLIREIFSDVNVRVKTKSLPWARAIHMMKTGEIDIMLAIFRTGERAQFMDFTIPYVTVPNCVAVAKGKGFFFDSLEDLEGKQGVMVKGDSISPEFRLYEPKLNMMKIAHYDQIIKMLVNLRADYAVVPQFGFFMRVNKMGFQDKIEMLPKVVSSRELHMGFSKKSGILKYYSMVNEKLKQFKADGSLDEMVANTLKLASAQK</sequence>
<feature type="signal peptide" evidence="2">
    <location>
        <begin position="1"/>
        <end position="19"/>
    </location>
</feature>
<gene>
    <name evidence="4" type="ORF">SAMN02746065_112125</name>
</gene>
<keyword evidence="1 2" id="KW-0732">Signal</keyword>
<dbReference type="RefSeq" id="WP_084069739.1">
    <property type="nucleotide sequence ID" value="NZ_FWXY01000012.1"/>
</dbReference>
<dbReference type="InterPro" id="IPR001638">
    <property type="entry name" value="Solute-binding_3/MltF_N"/>
</dbReference>
<dbReference type="AlphaFoldDB" id="A0A1W2CLK1"/>
<evidence type="ECO:0000313" key="4">
    <source>
        <dbReference type="EMBL" id="SMC86061.1"/>
    </source>
</evidence>
<reference evidence="4 5" key="1">
    <citation type="submission" date="2017-04" db="EMBL/GenBank/DDBJ databases">
        <authorList>
            <person name="Afonso C.L."/>
            <person name="Miller P.J."/>
            <person name="Scott M.A."/>
            <person name="Spackman E."/>
            <person name="Goraichik I."/>
            <person name="Dimitrov K.M."/>
            <person name="Suarez D.L."/>
            <person name="Swayne D.E."/>
        </authorList>
    </citation>
    <scope>NUCLEOTIDE SEQUENCE [LARGE SCALE GENOMIC DNA]</scope>
    <source>
        <strain evidence="4 5">DSM 3385</strain>
    </source>
</reference>
<name>A0A1W2CLK1_9BACT</name>
<evidence type="ECO:0000256" key="2">
    <source>
        <dbReference type="SAM" id="SignalP"/>
    </source>
</evidence>
<dbReference type="OrthoDB" id="5464962at2"/>
<dbReference type="STRING" id="1121400.SAMN02746065_112125"/>
<dbReference type="Gene3D" id="3.40.190.10">
    <property type="entry name" value="Periplasmic binding protein-like II"/>
    <property type="match status" value="2"/>
</dbReference>
<dbReference type="Pfam" id="PF00497">
    <property type="entry name" value="SBP_bac_3"/>
    <property type="match status" value="1"/>
</dbReference>
<feature type="chain" id="PRO_5012099704" evidence="2">
    <location>
        <begin position="20"/>
        <end position="247"/>
    </location>
</feature>
<dbReference type="PANTHER" id="PTHR35936">
    <property type="entry name" value="MEMBRANE-BOUND LYTIC MUREIN TRANSGLYCOSYLASE F"/>
    <property type="match status" value="1"/>
</dbReference>
<protein>
    <submittedName>
        <fullName evidence="4">Amino acid ABC transporter substrate-binding protein, PAAT family</fullName>
    </submittedName>
</protein>
<evidence type="ECO:0000256" key="1">
    <source>
        <dbReference type="ARBA" id="ARBA00022729"/>
    </source>
</evidence>
<organism evidence="4 5">
    <name type="scientific">Desulfocicer vacuolatum DSM 3385</name>
    <dbReference type="NCBI Taxonomy" id="1121400"/>
    <lineage>
        <taxon>Bacteria</taxon>
        <taxon>Pseudomonadati</taxon>
        <taxon>Thermodesulfobacteriota</taxon>
        <taxon>Desulfobacteria</taxon>
        <taxon>Desulfobacterales</taxon>
        <taxon>Desulfobacteraceae</taxon>
        <taxon>Desulfocicer</taxon>
    </lineage>
</organism>
<dbReference type="SMART" id="SM00062">
    <property type="entry name" value="PBPb"/>
    <property type="match status" value="1"/>
</dbReference>
<evidence type="ECO:0000313" key="5">
    <source>
        <dbReference type="Proteomes" id="UP000192418"/>
    </source>
</evidence>
<dbReference type="SUPFAM" id="SSF53850">
    <property type="entry name" value="Periplasmic binding protein-like II"/>
    <property type="match status" value="1"/>
</dbReference>
<evidence type="ECO:0000259" key="3">
    <source>
        <dbReference type="SMART" id="SM00062"/>
    </source>
</evidence>
<accession>A0A1W2CLK1</accession>
<dbReference type="Proteomes" id="UP000192418">
    <property type="component" value="Unassembled WGS sequence"/>
</dbReference>
<dbReference type="PANTHER" id="PTHR35936:SF6">
    <property type="entry name" value="AMINO ACID ABC TRANSPORTER SUBSTRATE-BINDING PAAT FAMILY PROTEIN"/>
    <property type="match status" value="1"/>
</dbReference>
<proteinExistence type="predicted"/>
<dbReference type="EMBL" id="FWXY01000012">
    <property type="protein sequence ID" value="SMC86061.1"/>
    <property type="molecule type" value="Genomic_DNA"/>
</dbReference>